<evidence type="ECO:0000256" key="1">
    <source>
        <dbReference type="ARBA" id="ARBA00000085"/>
    </source>
</evidence>
<evidence type="ECO:0000256" key="11">
    <source>
        <dbReference type="ARBA" id="ARBA00022989"/>
    </source>
</evidence>
<dbReference type="InterPro" id="IPR036097">
    <property type="entry name" value="HisK_dim/P_sf"/>
</dbReference>
<dbReference type="PANTHER" id="PTHR43065:SF10">
    <property type="entry name" value="PEROXIDE STRESS-ACTIVATED HISTIDINE KINASE MAK3"/>
    <property type="match status" value="1"/>
</dbReference>
<dbReference type="Gene3D" id="1.10.287.130">
    <property type="match status" value="1"/>
</dbReference>
<dbReference type="InterPro" id="IPR033479">
    <property type="entry name" value="dCache_1"/>
</dbReference>
<keyword evidence="8" id="KW-0547">Nucleotide-binding</keyword>
<dbReference type="InterPro" id="IPR003661">
    <property type="entry name" value="HisK_dim/P_dom"/>
</dbReference>
<dbReference type="RefSeq" id="WP_213234862.1">
    <property type="nucleotide sequence ID" value="NZ_JAHBCL010000001.1"/>
</dbReference>
<feature type="transmembrane region" description="Helical" evidence="15">
    <location>
        <begin position="12"/>
        <end position="32"/>
    </location>
</feature>
<dbReference type="PROSITE" id="PS50112">
    <property type="entry name" value="PAS"/>
    <property type="match status" value="1"/>
</dbReference>
<proteinExistence type="predicted"/>
<evidence type="ECO:0000256" key="7">
    <source>
        <dbReference type="ARBA" id="ARBA00022692"/>
    </source>
</evidence>
<dbReference type="Gene3D" id="3.30.565.10">
    <property type="entry name" value="Histidine kinase-like ATPase, C-terminal domain"/>
    <property type="match status" value="1"/>
</dbReference>
<comment type="catalytic activity">
    <reaction evidence="1">
        <text>ATP + protein L-histidine = ADP + protein N-phospho-L-histidine.</text>
        <dbReference type="EC" id="2.7.13.3"/>
    </reaction>
</comment>
<evidence type="ECO:0000256" key="12">
    <source>
        <dbReference type="ARBA" id="ARBA00023012"/>
    </source>
</evidence>
<dbReference type="Proteomes" id="UP000746471">
    <property type="component" value="Unassembled WGS sequence"/>
</dbReference>
<keyword evidence="19" id="KW-1185">Reference proteome</keyword>
<dbReference type="EMBL" id="JAHBCL010000001">
    <property type="protein sequence ID" value="MBS7525072.1"/>
    <property type="molecule type" value="Genomic_DNA"/>
</dbReference>
<evidence type="ECO:0000256" key="2">
    <source>
        <dbReference type="ARBA" id="ARBA00004651"/>
    </source>
</evidence>
<protein>
    <recommendedName>
        <fullName evidence="3">histidine kinase</fullName>
        <ecNumber evidence="3">2.7.13.3</ecNumber>
    </recommendedName>
</protein>
<sequence length="746" mass="86404">MNIRHHKIELKSLIILVFSSVVMLIIVSASYLNYKAIQDNVVEIEQYQLLSQAQTLAKSIENFFTNQRHNLEILAKNRNFINDLKAYSEVAEAGDDIYKTQFQNIVDYYVIQSDNIELIRIVDSEGAEIFSYPSIDYGQGLEVDLPHVKAVQSTVTGDIYKENGYLYVNVLEPVCIEDELTAVLYVKVKLDTIYYAMVAPVKAGDMGYASVKDSDGVLIMHPNREDIGVDVIEARVGAYPEFDWSELLTLIEKQKRGESGVGIYHSLWFTDNDQKRVKKFNAFAPAFIGNDFWVINISKDYEEVVTFLKQRTYAVMIVNFFIVLLYVTILFYAYRRKKDRALMEKERMLLTQVKSLNEELEEDIAKRIILEKELIMSRNKFQNIFQSGSDCIFVINTKDPGKIDEVNDKVVKSLEFEKVELLGKRYFDISSIVTEKYLEKLLEELKRNQNVMFEDTLKANHGKTIPVEINVRILEDEKAEQLVMISRDISIKKRYESEMEEKKRWEALMIYQSRLAAMGEMIGSIAHQWRQPLSGISMIFNNLEDAYHYNELDEDYLKKQGKRMQALVKYMSQTIDDFRFFFNPKNDREDFLISSVVDRTLEFLNESVRLNNIEIIYELEKDSLIYGRPNQLSQVLFSILKNAIDAIVICEADLRKIWIKILQNEDQLTIEIEDTGGGTAHEHLIKIFDAYYTTKEAHNGTGLGLYISKVIVEKNFSGRIMARNGQYGLCITMVLPLIHPEEMRGV</sequence>
<dbReference type="InterPro" id="IPR003594">
    <property type="entry name" value="HATPase_dom"/>
</dbReference>
<evidence type="ECO:0000256" key="14">
    <source>
        <dbReference type="SAM" id="Coils"/>
    </source>
</evidence>
<evidence type="ECO:0000313" key="18">
    <source>
        <dbReference type="EMBL" id="MBS7525072.1"/>
    </source>
</evidence>
<name>A0ABS5PJQ5_9FIRM</name>
<dbReference type="Pfam" id="PF02518">
    <property type="entry name" value="HATPase_c"/>
    <property type="match status" value="1"/>
</dbReference>
<evidence type="ECO:0000313" key="19">
    <source>
        <dbReference type="Proteomes" id="UP000746471"/>
    </source>
</evidence>
<reference evidence="18 19" key="1">
    <citation type="submission" date="2021-05" db="EMBL/GenBank/DDBJ databases">
        <title>Fusibacter ferrireducens sp. nov., an anaerobic, sulfur- and Fe-reducing bacterium isolated from the mangrove sediment.</title>
        <authorList>
            <person name="Qiu D."/>
        </authorList>
    </citation>
    <scope>NUCLEOTIDE SEQUENCE [LARGE SCALE GENOMIC DNA]</scope>
    <source>
        <strain evidence="18 19">DSM 12116</strain>
    </source>
</reference>
<keyword evidence="12" id="KW-0902">Two-component regulatory system</keyword>
<dbReference type="InterPro" id="IPR035965">
    <property type="entry name" value="PAS-like_dom_sf"/>
</dbReference>
<keyword evidence="7 15" id="KW-0812">Transmembrane</keyword>
<keyword evidence="6" id="KW-0808">Transferase</keyword>
<comment type="subcellular location">
    <subcellularLocation>
        <location evidence="2">Cell membrane</location>
        <topology evidence="2">Multi-pass membrane protein</topology>
    </subcellularLocation>
</comment>
<dbReference type="Gene3D" id="3.30.450.20">
    <property type="entry name" value="PAS domain"/>
    <property type="match status" value="2"/>
</dbReference>
<evidence type="ECO:0000256" key="8">
    <source>
        <dbReference type="ARBA" id="ARBA00022741"/>
    </source>
</evidence>
<evidence type="ECO:0000259" key="17">
    <source>
        <dbReference type="PROSITE" id="PS50112"/>
    </source>
</evidence>
<dbReference type="SUPFAM" id="SSF55874">
    <property type="entry name" value="ATPase domain of HSP90 chaperone/DNA topoisomerase II/histidine kinase"/>
    <property type="match status" value="1"/>
</dbReference>
<dbReference type="EC" id="2.7.13.3" evidence="3"/>
<dbReference type="PROSITE" id="PS50109">
    <property type="entry name" value="HIS_KIN"/>
    <property type="match status" value="1"/>
</dbReference>
<accession>A0ABS5PJQ5</accession>
<dbReference type="InterPro" id="IPR005467">
    <property type="entry name" value="His_kinase_dom"/>
</dbReference>
<dbReference type="Pfam" id="PF02743">
    <property type="entry name" value="dCache_1"/>
    <property type="match status" value="1"/>
</dbReference>
<feature type="domain" description="Histidine kinase" evidence="16">
    <location>
        <begin position="524"/>
        <end position="739"/>
    </location>
</feature>
<dbReference type="CDD" id="cd00082">
    <property type="entry name" value="HisKA"/>
    <property type="match status" value="1"/>
</dbReference>
<gene>
    <name evidence="18" type="ORF">KHM83_00125</name>
</gene>
<dbReference type="NCBIfam" id="TIGR00229">
    <property type="entry name" value="sensory_box"/>
    <property type="match status" value="1"/>
</dbReference>
<evidence type="ECO:0000256" key="15">
    <source>
        <dbReference type="SAM" id="Phobius"/>
    </source>
</evidence>
<evidence type="ECO:0000256" key="4">
    <source>
        <dbReference type="ARBA" id="ARBA00022475"/>
    </source>
</evidence>
<evidence type="ECO:0000259" key="16">
    <source>
        <dbReference type="PROSITE" id="PS50109"/>
    </source>
</evidence>
<organism evidence="18 19">
    <name type="scientific">Fusibacter paucivorans</name>
    <dbReference type="NCBI Taxonomy" id="76009"/>
    <lineage>
        <taxon>Bacteria</taxon>
        <taxon>Bacillati</taxon>
        <taxon>Bacillota</taxon>
        <taxon>Clostridia</taxon>
        <taxon>Eubacteriales</taxon>
        <taxon>Eubacteriales Family XII. Incertae Sedis</taxon>
        <taxon>Fusibacter</taxon>
    </lineage>
</organism>
<comment type="caution">
    <text evidence="18">The sequence shown here is derived from an EMBL/GenBank/DDBJ whole genome shotgun (WGS) entry which is preliminary data.</text>
</comment>
<dbReference type="InterPro" id="IPR000014">
    <property type="entry name" value="PAS"/>
</dbReference>
<feature type="transmembrane region" description="Helical" evidence="15">
    <location>
        <begin position="313"/>
        <end position="334"/>
    </location>
</feature>
<evidence type="ECO:0000256" key="10">
    <source>
        <dbReference type="ARBA" id="ARBA00022840"/>
    </source>
</evidence>
<evidence type="ECO:0000256" key="5">
    <source>
        <dbReference type="ARBA" id="ARBA00022553"/>
    </source>
</evidence>
<dbReference type="SUPFAM" id="SSF55785">
    <property type="entry name" value="PYP-like sensor domain (PAS domain)"/>
    <property type="match status" value="1"/>
</dbReference>
<dbReference type="Pfam" id="PF13426">
    <property type="entry name" value="PAS_9"/>
    <property type="match status" value="1"/>
</dbReference>
<dbReference type="SUPFAM" id="SSF47384">
    <property type="entry name" value="Homodimeric domain of signal transducing histidine kinase"/>
    <property type="match status" value="1"/>
</dbReference>
<keyword evidence="5" id="KW-0597">Phosphoprotein</keyword>
<dbReference type="PRINTS" id="PR00344">
    <property type="entry name" value="BCTRLSENSOR"/>
</dbReference>
<dbReference type="PANTHER" id="PTHR43065">
    <property type="entry name" value="SENSOR HISTIDINE KINASE"/>
    <property type="match status" value="1"/>
</dbReference>
<dbReference type="CDD" id="cd00130">
    <property type="entry name" value="PAS"/>
    <property type="match status" value="1"/>
</dbReference>
<keyword evidence="11 15" id="KW-1133">Transmembrane helix</keyword>
<dbReference type="SMART" id="SM00388">
    <property type="entry name" value="HisKA"/>
    <property type="match status" value="1"/>
</dbReference>
<keyword evidence="10" id="KW-0067">ATP-binding</keyword>
<dbReference type="InterPro" id="IPR036890">
    <property type="entry name" value="HATPase_C_sf"/>
</dbReference>
<evidence type="ECO:0000256" key="13">
    <source>
        <dbReference type="ARBA" id="ARBA00023136"/>
    </source>
</evidence>
<keyword evidence="13 15" id="KW-0472">Membrane</keyword>
<evidence type="ECO:0000256" key="6">
    <source>
        <dbReference type="ARBA" id="ARBA00022679"/>
    </source>
</evidence>
<keyword evidence="14" id="KW-0175">Coiled coil</keyword>
<keyword evidence="9" id="KW-0418">Kinase</keyword>
<feature type="domain" description="PAS" evidence="17">
    <location>
        <begin position="377"/>
        <end position="447"/>
    </location>
</feature>
<dbReference type="SMART" id="SM00387">
    <property type="entry name" value="HATPase_c"/>
    <property type="match status" value="1"/>
</dbReference>
<feature type="coiled-coil region" evidence="14">
    <location>
        <begin position="343"/>
        <end position="373"/>
    </location>
</feature>
<keyword evidence="4" id="KW-1003">Cell membrane</keyword>
<dbReference type="InterPro" id="IPR004358">
    <property type="entry name" value="Sig_transdc_His_kin-like_C"/>
</dbReference>
<evidence type="ECO:0000256" key="9">
    <source>
        <dbReference type="ARBA" id="ARBA00022777"/>
    </source>
</evidence>
<evidence type="ECO:0000256" key="3">
    <source>
        <dbReference type="ARBA" id="ARBA00012438"/>
    </source>
</evidence>